<evidence type="ECO:0000313" key="3">
    <source>
        <dbReference type="Proteomes" id="UP000037035"/>
    </source>
</evidence>
<sequence length="70" mass="7991">CIFGVVWFLGVDGIIFFGTQILHPYISKVLDIESDGHCGFRVVSYCLGRGQHEHLAVRNELYQHTKERGK</sequence>
<dbReference type="InterPro" id="IPR003323">
    <property type="entry name" value="OTU_dom"/>
</dbReference>
<protein>
    <recommendedName>
        <fullName evidence="1">OTU domain-containing protein</fullName>
    </recommendedName>
</protein>
<dbReference type="Proteomes" id="UP000037035">
    <property type="component" value="Unassembled WGS sequence"/>
</dbReference>
<evidence type="ECO:0000313" key="2">
    <source>
        <dbReference type="EMBL" id="KNZ60008.1"/>
    </source>
</evidence>
<proteinExistence type="predicted"/>
<dbReference type="VEuPathDB" id="FungiDB:VP01_1627g3"/>
<organism evidence="2 3">
    <name type="scientific">Puccinia sorghi</name>
    <dbReference type="NCBI Taxonomy" id="27349"/>
    <lineage>
        <taxon>Eukaryota</taxon>
        <taxon>Fungi</taxon>
        <taxon>Dikarya</taxon>
        <taxon>Basidiomycota</taxon>
        <taxon>Pucciniomycotina</taxon>
        <taxon>Pucciniomycetes</taxon>
        <taxon>Pucciniales</taxon>
        <taxon>Pucciniaceae</taxon>
        <taxon>Puccinia</taxon>
    </lineage>
</organism>
<accession>A0A0L6VGX2</accession>
<dbReference type="Gene3D" id="3.90.70.80">
    <property type="match status" value="1"/>
</dbReference>
<feature type="domain" description="OTU" evidence="1">
    <location>
        <begin position="27"/>
        <end position="70"/>
    </location>
</feature>
<dbReference type="AlphaFoldDB" id="A0A0L6VGX2"/>
<dbReference type="EMBL" id="LAVV01006423">
    <property type="protein sequence ID" value="KNZ60008.1"/>
    <property type="molecule type" value="Genomic_DNA"/>
</dbReference>
<reference evidence="2 3" key="1">
    <citation type="submission" date="2015-08" db="EMBL/GenBank/DDBJ databases">
        <title>Next Generation Sequencing and Analysis of the Genome of Puccinia sorghi L Schw, the Causal Agent of Maize Common Rust.</title>
        <authorList>
            <person name="Rochi L."/>
            <person name="Burguener G."/>
            <person name="Darino M."/>
            <person name="Turjanski A."/>
            <person name="Kreff E."/>
            <person name="Dieguez M.J."/>
            <person name="Sacco F."/>
        </authorList>
    </citation>
    <scope>NUCLEOTIDE SEQUENCE [LARGE SCALE GENOMIC DNA]</scope>
    <source>
        <strain evidence="2 3">RO10H11247</strain>
    </source>
</reference>
<dbReference type="CDD" id="cd22744">
    <property type="entry name" value="OTU"/>
    <property type="match status" value="1"/>
</dbReference>
<dbReference type="OrthoDB" id="1002607at2759"/>
<gene>
    <name evidence="2" type="ORF">VP01_1627g3</name>
</gene>
<feature type="non-terminal residue" evidence="2">
    <location>
        <position position="70"/>
    </location>
</feature>
<name>A0A0L6VGX2_9BASI</name>
<comment type="caution">
    <text evidence="2">The sequence shown here is derived from an EMBL/GenBank/DDBJ whole genome shotgun (WGS) entry which is preliminary data.</text>
</comment>
<evidence type="ECO:0000259" key="1">
    <source>
        <dbReference type="PROSITE" id="PS50802"/>
    </source>
</evidence>
<dbReference type="PROSITE" id="PS50802">
    <property type="entry name" value="OTU"/>
    <property type="match status" value="1"/>
</dbReference>
<feature type="non-terminal residue" evidence="2">
    <location>
        <position position="1"/>
    </location>
</feature>
<keyword evidence="3" id="KW-1185">Reference proteome</keyword>